<evidence type="ECO:0000256" key="4">
    <source>
        <dbReference type="ARBA" id="ARBA00022692"/>
    </source>
</evidence>
<evidence type="ECO:0000256" key="6">
    <source>
        <dbReference type="ARBA" id="ARBA00023136"/>
    </source>
</evidence>
<keyword evidence="6 7" id="KW-0472">Membrane</keyword>
<keyword evidence="9" id="KW-1185">Reference proteome</keyword>
<proteinExistence type="inferred from homology"/>
<sequence>MAIKQLRGRGPTSLGMIIWLTGVWLLLWGDLSWGNIANGILLSLIISYLAPLPRLVTRFKIRPLAVIYLVVRFLYDVVVASFHVAKLVLKRADPTCAVARIQTRSHNDLYLTATAGLTTLVPGSVAIEALKHSGLLYVHVLDVDPDNPRASLDDFRASVVAQEERLLRAIASDDELLDAGYDTGWRCQGPSYFRPDAVGARLERKAAHD</sequence>
<comment type="subcellular location">
    <subcellularLocation>
        <location evidence="1">Cell membrane</location>
        <topology evidence="1">Multi-pass membrane protein</topology>
    </subcellularLocation>
</comment>
<organism evidence="8 9">
    <name type="scientific">Bowdeniella nasicola</name>
    <dbReference type="NCBI Taxonomy" id="208480"/>
    <lineage>
        <taxon>Bacteria</taxon>
        <taxon>Bacillati</taxon>
        <taxon>Actinomycetota</taxon>
        <taxon>Actinomycetes</taxon>
        <taxon>Actinomycetales</taxon>
        <taxon>Actinomycetaceae</taxon>
        <taxon>Bowdeniella</taxon>
    </lineage>
</organism>
<evidence type="ECO:0000256" key="5">
    <source>
        <dbReference type="ARBA" id="ARBA00022989"/>
    </source>
</evidence>
<dbReference type="PANTHER" id="PTHR34584">
    <property type="entry name" value="NA(+)/H(+) ANTIPORTER SUBUNIT E1"/>
    <property type="match status" value="1"/>
</dbReference>
<feature type="transmembrane region" description="Helical" evidence="7">
    <location>
        <begin position="64"/>
        <end position="85"/>
    </location>
</feature>
<name>A0A1H3XUS1_9ACTO</name>
<evidence type="ECO:0000256" key="2">
    <source>
        <dbReference type="ARBA" id="ARBA00006228"/>
    </source>
</evidence>
<keyword evidence="3" id="KW-1003">Cell membrane</keyword>
<accession>A0A1H3XUS1</accession>
<dbReference type="Proteomes" id="UP000199288">
    <property type="component" value="Unassembled WGS sequence"/>
</dbReference>
<comment type="similarity">
    <text evidence="2">Belongs to the CPA3 antiporters (TC 2.A.63) subunit E family.</text>
</comment>
<reference evidence="9" key="1">
    <citation type="submission" date="2016-10" db="EMBL/GenBank/DDBJ databases">
        <authorList>
            <person name="Varghese N."/>
            <person name="Submissions S."/>
        </authorList>
    </citation>
    <scope>NUCLEOTIDE SEQUENCE [LARGE SCALE GENOMIC DNA]</scope>
    <source>
        <strain evidence="9">KPR-1</strain>
    </source>
</reference>
<evidence type="ECO:0000313" key="8">
    <source>
        <dbReference type="EMBL" id="SEA02344.1"/>
    </source>
</evidence>
<dbReference type="AlphaFoldDB" id="A0A1H3XUS1"/>
<evidence type="ECO:0000256" key="1">
    <source>
        <dbReference type="ARBA" id="ARBA00004651"/>
    </source>
</evidence>
<dbReference type="OrthoDB" id="3556991at2"/>
<gene>
    <name evidence="8" type="ORF">SAMN02910418_00732</name>
</gene>
<dbReference type="Pfam" id="PF01899">
    <property type="entry name" value="MNHE"/>
    <property type="match status" value="1"/>
</dbReference>
<dbReference type="InterPro" id="IPR002758">
    <property type="entry name" value="Cation_antiport_E"/>
</dbReference>
<dbReference type="PANTHER" id="PTHR34584:SF1">
    <property type="entry name" value="NA(+)_H(+) ANTIPORTER SUBUNIT E1"/>
    <property type="match status" value="1"/>
</dbReference>
<evidence type="ECO:0000313" key="9">
    <source>
        <dbReference type="Proteomes" id="UP000199288"/>
    </source>
</evidence>
<dbReference type="EMBL" id="FNQV01000004">
    <property type="protein sequence ID" value="SEA02344.1"/>
    <property type="molecule type" value="Genomic_DNA"/>
</dbReference>
<feature type="transmembrane region" description="Helical" evidence="7">
    <location>
        <begin position="12"/>
        <end position="29"/>
    </location>
</feature>
<protein>
    <submittedName>
        <fullName evidence="8">Multicomponent Na+:H+ antiporter subunit E</fullName>
    </submittedName>
</protein>
<keyword evidence="4 7" id="KW-0812">Transmembrane</keyword>
<dbReference type="GO" id="GO:0008324">
    <property type="term" value="F:monoatomic cation transmembrane transporter activity"/>
    <property type="evidence" value="ECO:0007669"/>
    <property type="project" value="InterPro"/>
</dbReference>
<dbReference type="GO" id="GO:0005886">
    <property type="term" value="C:plasma membrane"/>
    <property type="evidence" value="ECO:0007669"/>
    <property type="project" value="UniProtKB-SubCell"/>
</dbReference>
<evidence type="ECO:0000256" key="3">
    <source>
        <dbReference type="ARBA" id="ARBA00022475"/>
    </source>
</evidence>
<keyword evidence="5 7" id="KW-1133">Transmembrane helix</keyword>
<evidence type="ECO:0000256" key="7">
    <source>
        <dbReference type="SAM" id="Phobius"/>
    </source>
</evidence>
<feature type="transmembrane region" description="Helical" evidence="7">
    <location>
        <begin position="35"/>
        <end position="52"/>
    </location>
</feature>
<dbReference type="NCBIfam" id="NF006521">
    <property type="entry name" value="PRK08965.1-5"/>
    <property type="match status" value="1"/>
</dbReference>
<dbReference type="RefSeq" id="WP_092562283.1">
    <property type="nucleotide sequence ID" value="NZ_FNQV01000004.1"/>
</dbReference>